<proteinExistence type="predicted"/>
<comment type="caution">
    <text evidence="2">The sequence shown here is derived from an EMBL/GenBank/DDBJ whole genome shotgun (WGS) entry which is preliminary data.</text>
</comment>
<feature type="compositionally biased region" description="Polar residues" evidence="1">
    <location>
        <begin position="20"/>
        <end position="34"/>
    </location>
</feature>
<sequence>MVVPKPAEHPYSHTKVIDMTQGTRTQSQTHSTPPWGQRRMRERWPVGGVFAFDPTPAPKRPSVEGVGMR</sequence>
<feature type="region of interest" description="Disordered" evidence="1">
    <location>
        <begin position="1"/>
        <end position="69"/>
    </location>
</feature>
<gene>
    <name evidence="2" type="ORF">SANT12839_100240</name>
</gene>
<keyword evidence="3" id="KW-1185">Reference proteome</keyword>
<name>A0A4D4KKW4_9ACTN</name>
<feature type="compositionally biased region" description="Basic and acidic residues" evidence="1">
    <location>
        <begin position="1"/>
        <end position="11"/>
    </location>
</feature>
<dbReference type="AlphaFoldDB" id="A0A4D4KKW4"/>
<organism evidence="2 3">
    <name type="scientific">Streptomyces antimycoticus</name>
    <dbReference type="NCBI Taxonomy" id="68175"/>
    <lineage>
        <taxon>Bacteria</taxon>
        <taxon>Bacillati</taxon>
        <taxon>Actinomycetota</taxon>
        <taxon>Actinomycetes</taxon>
        <taxon>Kitasatosporales</taxon>
        <taxon>Streptomycetaceae</taxon>
        <taxon>Streptomyces</taxon>
        <taxon>Streptomyces violaceusniger group</taxon>
    </lineage>
</organism>
<reference evidence="2 3" key="1">
    <citation type="journal article" date="2020" name="Int. J. Syst. Evol. Microbiol.">
        <title>Reclassification of Streptomyces castelarensis and Streptomyces sporoclivatus as later heterotypic synonyms of Streptomyces antimycoticus.</title>
        <authorList>
            <person name="Komaki H."/>
            <person name="Tamura T."/>
        </authorList>
    </citation>
    <scope>NUCLEOTIDE SEQUENCE [LARGE SCALE GENOMIC DNA]</scope>
    <source>
        <strain evidence="2 3">NBRC 12839</strain>
    </source>
</reference>
<dbReference type="EMBL" id="BJHV01000002">
    <property type="protein sequence ID" value="GDY49142.1"/>
    <property type="molecule type" value="Genomic_DNA"/>
</dbReference>
<evidence type="ECO:0000256" key="1">
    <source>
        <dbReference type="SAM" id="MobiDB-lite"/>
    </source>
</evidence>
<protein>
    <submittedName>
        <fullName evidence="2">Uncharacterized protein</fullName>
    </submittedName>
</protein>
<evidence type="ECO:0000313" key="2">
    <source>
        <dbReference type="EMBL" id="GDY49142.1"/>
    </source>
</evidence>
<accession>A0A4D4KKW4</accession>
<evidence type="ECO:0000313" key="3">
    <source>
        <dbReference type="Proteomes" id="UP000299290"/>
    </source>
</evidence>
<dbReference type="Proteomes" id="UP000299290">
    <property type="component" value="Unassembled WGS sequence"/>
</dbReference>